<dbReference type="AlphaFoldDB" id="A0A371XES9"/>
<feature type="compositionally biased region" description="Pro residues" evidence="1">
    <location>
        <begin position="80"/>
        <end position="90"/>
    </location>
</feature>
<evidence type="ECO:0000256" key="1">
    <source>
        <dbReference type="SAM" id="MobiDB-lite"/>
    </source>
</evidence>
<reference evidence="5" key="1">
    <citation type="submission" date="2018-08" db="EMBL/GenBank/DDBJ databases">
        <authorList>
            <person name="Im W.T."/>
        </authorList>
    </citation>
    <scope>NUCLEOTIDE SEQUENCE [LARGE SCALE GENOMIC DNA]</scope>
    <source>
        <strain evidence="5">LA-28</strain>
    </source>
</reference>
<dbReference type="Proteomes" id="UP000262379">
    <property type="component" value="Unassembled WGS sequence"/>
</dbReference>
<gene>
    <name evidence="4" type="ORF">DY251_11095</name>
</gene>
<name>A0A371XES9_9HYPH</name>
<keyword evidence="2" id="KW-0732">Signal</keyword>
<dbReference type="Pfam" id="PF06904">
    <property type="entry name" value="Extensin-like_C"/>
    <property type="match status" value="1"/>
</dbReference>
<dbReference type="EMBL" id="QURN01000007">
    <property type="protein sequence ID" value="RFC67534.1"/>
    <property type="molecule type" value="Genomic_DNA"/>
</dbReference>
<evidence type="ECO:0000313" key="4">
    <source>
        <dbReference type="EMBL" id="RFC67534.1"/>
    </source>
</evidence>
<dbReference type="InterPro" id="IPR009683">
    <property type="entry name" value="Extensin-like_C"/>
</dbReference>
<sequence>MKAGAPLALLALIAAAGPALAVDLPNKVAKPPERPPVEAPAPEKPPLPTPSPEPPSTETQPAPEIAPVPAEKPAEANAPLPEPRPTPPASENPVDPADLLRQPPPDLGGPKAETAMPADEQACRAELSALGAKFKELPPVQEPAGCSMPHPLVVTQLTTEIDIAPEITVNCATALAAAKFSESVMSPAAEKILGSRIKSISQASGYVCRPRNGTNKLSEHAFGNAIDIAAFTLADKKTIAVEPAPPPENEKFLREVRNDACGPFKTVLGPGSDADHSLHFHLDLAHRRNGGTFCE</sequence>
<accession>A0A371XES9</accession>
<feature type="region of interest" description="Disordered" evidence="1">
    <location>
        <begin position="26"/>
        <end position="117"/>
    </location>
</feature>
<feature type="signal peptide" evidence="2">
    <location>
        <begin position="1"/>
        <end position="21"/>
    </location>
</feature>
<protein>
    <submittedName>
        <fullName evidence="4">Extensin family protein</fullName>
    </submittedName>
</protein>
<feature type="compositionally biased region" description="Pro residues" evidence="1">
    <location>
        <begin position="37"/>
        <end position="55"/>
    </location>
</feature>
<evidence type="ECO:0000259" key="3">
    <source>
        <dbReference type="Pfam" id="PF06904"/>
    </source>
</evidence>
<feature type="domain" description="Extensin-like C-terminal" evidence="3">
    <location>
        <begin position="121"/>
        <end position="294"/>
    </location>
</feature>
<feature type="chain" id="PRO_5016761196" evidence="2">
    <location>
        <begin position="22"/>
        <end position="295"/>
    </location>
</feature>
<evidence type="ECO:0000313" key="5">
    <source>
        <dbReference type="Proteomes" id="UP000262379"/>
    </source>
</evidence>
<keyword evidence="5" id="KW-1185">Reference proteome</keyword>
<organism evidence="4 5">
    <name type="scientific">Mesorhizobium denitrificans</name>
    <dbReference type="NCBI Taxonomy" id="2294114"/>
    <lineage>
        <taxon>Bacteria</taxon>
        <taxon>Pseudomonadati</taxon>
        <taxon>Pseudomonadota</taxon>
        <taxon>Alphaproteobacteria</taxon>
        <taxon>Hyphomicrobiales</taxon>
        <taxon>Phyllobacteriaceae</taxon>
        <taxon>Mesorhizobium</taxon>
    </lineage>
</organism>
<proteinExistence type="predicted"/>
<dbReference type="RefSeq" id="WP_116623968.1">
    <property type="nucleotide sequence ID" value="NZ_QURN01000007.1"/>
</dbReference>
<comment type="caution">
    <text evidence="4">The sequence shown here is derived from an EMBL/GenBank/DDBJ whole genome shotgun (WGS) entry which is preliminary data.</text>
</comment>
<evidence type="ECO:0000256" key="2">
    <source>
        <dbReference type="SAM" id="SignalP"/>
    </source>
</evidence>